<name>A0ABN6U1W8_9NOCA</name>
<evidence type="ECO:0008006" key="3">
    <source>
        <dbReference type="Google" id="ProtNLM"/>
    </source>
</evidence>
<protein>
    <recommendedName>
        <fullName evidence="3">ATP-dependent DNA ligase family profile domain-containing protein</fullName>
    </recommendedName>
</protein>
<proteinExistence type="predicted"/>
<evidence type="ECO:0000313" key="2">
    <source>
        <dbReference type="Proteomes" id="UP001317870"/>
    </source>
</evidence>
<keyword evidence="2" id="KW-1185">Reference proteome</keyword>
<gene>
    <name evidence="1" type="ORF">IFM12276_20290</name>
</gene>
<sequence>MLGSEWPDIPIETMLDTAACHRLEGVVSKRVDSVYRPETRSRLWLKTAIRQTTEVIIAGGFPAAAAAAASGAR</sequence>
<dbReference type="SUPFAM" id="SSF56091">
    <property type="entry name" value="DNA ligase/mRNA capping enzyme, catalytic domain"/>
    <property type="match status" value="1"/>
</dbReference>
<reference evidence="1 2" key="1">
    <citation type="submission" date="2022-11" db="EMBL/GenBank/DDBJ databases">
        <title>Genome Sequencing of Nocardia sp. ON39_IFM12276 and assembly.</title>
        <authorList>
            <person name="Shimojima M."/>
            <person name="Toyokawa M."/>
            <person name="Uesaka K."/>
        </authorList>
    </citation>
    <scope>NUCLEOTIDE SEQUENCE [LARGE SCALE GENOMIC DNA]</scope>
    <source>
        <strain evidence="1 2">IFM 12276</strain>
    </source>
</reference>
<dbReference type="Gene3D" id="3.30.1490.70">
    <property type="match status" value="1"/>
</dbReference>
<accession>A0ABN6U1W8</accession>
<dbReference type="EMBL" id="AP026978">
    <property type="protein sequence ID" value="BDT99000.1"/>
    <property type="molecule type" value="Genomic_DNA"/>
</dbReference>
<organism evidence="1 2">
    <name type="scientific">Nocardia sputorum</name>
    <dbReference type="NCBI Taxonomy" id="2984338"/>
    <lineage>
        <taxon>Bacteria</taxon>
        <taxon>Bacillati</taxon>
        <taxon>Actinomycetota</taxon>
        <taxon>Actinomycetes</taxon>
        <taxon>Mycobacteriales</taxon>
        <taxon>Nocardiaceae</taxon>
        <taxon>Nocardia</taxon>
    </lineage>
</organism>
<dbReference type="Proteomes" id="UP001317870">
    <property type="component" value="Chromosome"/>
</dbReference>
<evidence type="ECO:0000313" key="1">
    <source>
        <dbReference type="EMBL" id="BDT99000.1"/>
    </source>
</evidence>